<dbReference type="InterPro" id="IPR000792">
    <property type="entry name" value="Tscrpt_reg_LuxR_C"/>
</dbReference>
<organism evidence="2 3">
    <name type="scientific">Ramlibacter cellulosilyticus</name>
    <dbReference type="NCBI Taxonomy" id="2764187"/>
    <lineage>
        <taxon>Bacteria</taxon>
        <taxon>Pseudomonadati</taxon>
        <taxon>Pseudomonadota</taxon>
        <taxon>Betaproteobacteria</taxon>
        <taxon>Burkholderiales</taxon>
        <taxon>Comamonadaceae</taxon>
        <taxon>Ramlibacter</taxon>
    </lineage>
</organism>
<keyword evidence="3" id="KW-1185">Reference proteome</keyword>
<proteinExistence type="predicted"/>
<dbReference type="InterPro" id="IPR016032">
    <property type="entry name" value="Sig_transdc_resp-reg_C-effctor"/>
</dbReference>
<dbReference type="Gene3D" id="1.10.10.10">
    <property type="entry name" value="Winged helix-like DNA-binding domain superfamily/Winged helix DNA-binding domain"/>
    <property type="match status" value="1"/>
</dbReference>
<reference evidence="2" key="1">
    <citation type="submission" date="2020-08" db="EMBL/GenBank/DDBJ databases">
        <title>Ramlibacter sp. USB13 16S ribosomal RNA gene genome sequencing and assembly.</title>
        <authorList>
            <person name="Kang M."/>
        </authorList>
    </citation>
    <scope>NUCLEOTIDE SEQUENCE</scope>
    <source>
        <strain evidence="2">USB13</strain>
    </source>
</reference>
<sequence length="391" mass="43546">MDLSERSFLQCLDVVYAAAEDSARWREVFEHLRDVLGVKSIHMLGVDKRHGALSYSDGVNLPVEGELAYMHHYRAIDPRNAIAFSQPEGRWVHFPEMLPPEVVASHPVYQEFLIPYDRRYNSSCNLVDTPDATVIFSLLSGEEEGPLGAEARAFVERLTPHLQRAARIGIRSFVYSSQALVGHLLVSRLRQPVFLMSPGGDVIHANDAARQLLRSTRVVQVSDGRLQLPQPHLQDMLRRCRELEQSIKAGGAEASAAAAQAGQFHSMRIADRNDSVYAFYTMLSPQREMGVFGLRPVVMLLFYHPDSAPTVDASLLYAMFGLTPAECRIAILLAEGLVLKEIASTLGTQHDTVRKQLRAIFQKTSTKRQPELIRLLLHLPQSSVQGSVGDA</sequence>
<protein>
    <submittedName>
        <fullName evidence="2">Helix-turn-helix transcriptional regulator</fullName>
    </submittedName>
</protein>
<dbReference type="SUPFAM" id="SSF46894">
    <property type="entry name" value="C-terminal effector domain of the bipartite response regulators"/>
    <property type="match status" value="1"/>
</dbReference>
<dbReference type="GO" id="GO:0003677">
    <property type="term" value="F:DNA binding"/>
    <property type="evidence" value="ECO:0007669"/>
    <property type="project" value="InterPro"/>
</dbReference>
<dbReference type="Proteomes" id="UP000608513">
    <property type="component" value="Unassembled WGS sequence"/>
</dbReference>
<gene>
    <name evidence="2" type="ORF">H8N03_04870</name>
</gene>
<dbReference type="RefSeq" id="WP_187074971.1">
    <property type="nucleotide sequence ID" value="NZ_JACORT010000001.1"/>
</dbReference>
<comment type="caution">
    <text evidence="2">The sequence shown here is derived from an EMBL/GenBank/DDBJ whole genome shotgun (WGS) entry which is preliminary data.</text>
</comment>
<name>A0A923MP60_9BURK</name>
<dbReference type="EMBL" id="JACORT010000001">
    <property type="protein sequence ID" value="MBC5782266.1"/>
    <property type="molecule type" value="Genomic_DNA"/>
</dbReference>
<evidence type="ECO:0000313" key="3">
    <source>
        <dbReference type="Proteomes" id="UP000608513"/>
    </source>
</evidence>
<dbReference type="GO" id="GO:0006355">
    <property type="term" value="P:regulation of DNA-templated transcription"/>
    <property type="evidence" value="ECO:0007669"/>
    <property type="project" value="InterPro"/>
</dbReference>
<evidence type="ECO:0000313" key="2">
    <source>
        <dbReference type="EMBL" id="MBC5782266.1"/>
    </source>
</evidence>
<dbReference type="SMART" id="SM00421">
    <property type="entry name" value="HTH_LUXR"/>
    <property type="match status" value="1"/>
</dbReference>
<dbReference type="AlphaFoldDB" id="A0A923MP60"/>
<accession>A0A923MP60</accession>
<evidence type="ECO:0000259" key="1">
    <source>
        <dbReference type="SMART" id="SM00421"/>
    </source>
</evidence>
<dbReference type="InterPro" id="IPR036388">
    <property type="entry name" value="WH-like_DNA-bd_sf"/>
</dbReference>
<feature type="domain" description="HTH luxR-type" evidence="1">
    <location>
        <begin position="319"/>
        <end position="376"/>
    </location>
</feature>